<keyword evidence="3" id="KW-0547">Nucleotide-binding</keyword>
<dbReference type="Gene3D" id="1.10.10.10">
    <property type="entry name" value="Winged helix-like DNA-binding domain superfamily/Winged helix DNA-binding domain"/>
    <property type="match status" value="1"/>
</dbReference>
<dbReference type="PANTHER" id="PTHR36766">
    <property type="entry name" value="PLANT BROAD-SPECTRUM MILDEW RESISTANCE PROTEIN RPW8"/>
    <property type="match status" value="1"/>
</dbReference>
<protein>
    <recommendedName>
        <fullName evidence="14">Disease resistance protein RGA3</fullName>
    </recommendedName>
</protein>
<gene>
    <name evidence="12" type="ORF">TIFTF001_025581</name>
</gene>
<dbReference type="InterPro" id="IPR006553">
    <property type="entry name" value="Leu-rich_rpt_Cys-con_subtyp"/>
</dbReference>
<keyword evidence="1" id="KW-0433">Leucine-rich repeat</keyword>
<dbReference type="InterPro" id="IPR002182">
    <property type="entry name" value="NB-ARC"/>
</dbReference>
<evidence type="ECO:0000259" key="9">
    <source>
        <dbReference type="Pfam" id="PF23559"/>
    </source>
</evidence>
<dbReference type="Pfam" id="PF23559">
    <property type="entry name" value="WHD_DRP"/>
    <property type="match status" value="1"/>
</dbReference>
<dbReference type="FunFam" id="1.10.10.10:FF:000322">
    <property type="entry name" value="Probable disease resistance protein At1g63360"/>
    <property type="match status" value="1"/>
</dbReference>
<name>A0AA88AK41_FICCA</name>
<dbReference type="EMBL" id="BTGU01000063">
    <property type="protein sequence ID" value="GMN56463.1"/>
    <property type="molecule type" value="Genomic_DNA"/>
</dbReference>
<keyword evidence="5" id="KW-0067">ATP-binding</keyword>
<feature type="region of interest" description="Disordered" evidence="6">
    <location>
        <begin position="1182"/>
        <end position="1208"/>
    </location>
</feature>
<evidence type="ECO:0000256" key="5">
    <source>
        <dbReference type="ARBA" id="ARBA00022840"/>
    </source>
</evidence>
<keyword evidence="13" id="KW-1185">Reference proteome</keyword>
<dbReference type="Pfam" id="PF00931">
    <property type="entry name" value="NB-ARC"/>
    <property type="match status" value="1"/>
</dbReference>
<proteinExistence type="predicted"/>
<dbReference type="Gene3D" id="1.20.5.4130">
    <property type="match status" value="1"/>
</dbReference>
<feature type="domain" description="Disease resistance R13L4/SHOC-2-like LRR" evidence="10">
    <location>
        <begin position="561"/>
        <end position="643"/>
    </location>
</feature>
<keyword evidence="2" id="KW-0677">Repeat</keyword>
<dbReference type="SMART" id="SM00367">
    <property type="entry name" value="LRR_CC"/>
    <property type="match status" value="4"/>
</dbReference>
<feature type="domain" description="NB-ARC" evidence="7">
    <location>
        <begin position="176"/>
        <end position="334"/>
    </location>
</feature>
<feature type="domain" description="R13L1/DRL21-like LRR repeat region" evidence="11">
    <location>
        <begin position="772"/>
        <end position="837"/>
    </location>
</feature>
<dbReference type="Gene3D" id="3.40.50.300">
    <property type="entry name" value="P-loop containing nucleotide triphosphate hydrolases"/>
    <property type="match status" value="1"/>
</dbReference>
<dbReference type="GO" id="GO:0051707">
    <property type="term" value="P:response to other organism"/>
    <property type="evidence" value="ECO:0007669"/>
    <property type="project" value="UniProtKB-ARBA"/>
</dbReference>
<dbReference type="GO" id="GO:0043531">
    <property type="term" value="F:ADP binding"/>
    <property type="evidence" value="ECO:0007669"/>
    <property type="project" value="InterPro"/>
</dbReference>
<evidence type="ECO:0008006" key="14">
    <source>
        <dbReference type="Google" id="ProtNLM"/>
    </source>
</evidence>
<evidence type="ECO:0000256" key="2">
    <source>
        <dbReference type="ARBA" id="ARBA00022737"/>
    </source>
</evidence>
<dbReference type="PRINTS" id="PR00364">
    <property type="entry name" value="DISEASERSIST"/>
</dbReference>
<dbReference type="Pfam" id="PF23598">
    <property type="entry name" value="LRR_14"/>
    <property type="match status" value="1"/>
</dbReference>
<evidence type="ECO:0000259" key="11">
    <source>
        <dbReference type="Pfam" id="PF25019"/>
    </source>
</evidence>
<dbReference type="Pfam" id="PF18052">
    <property type="entry name" value="Rx_N"/>
    <property type="match status" value="1"/>
</dbReference>
<dbReference type="SUPFAM" id="SSF52058">
    <property type="entry name" value="L domain-like"/>
    <property type="match status" value="2"/>
</dbReference>
<dbReference type="InterPro" id="IPR032675">
    <property type="entry name" value="LRR_dom_sf"/>
</dbReference>
<feature type="domain" description="R13L1/DRL21-like LRR repeat region" evidence="11">
    <location>
        <begin position="1100"/>
        <end position="1164"/>
    </location>
</feature>
<evidence type="ECO:0000259" key="10">
    <source>
        <dbReference type="Pfam" id="PF23598"/>
    </source>
</evidence>
<evidence type="ECO:0000256" key="6">
    <source>
        <dbReference type="SAM" id="MobiDB-lite"/>
    </source>
</evidence>
<dbReference type="InterPro" id="IPR058922">
    <property type="entry name" value="WHD_DRP"/>
</dbReference>
<comment type="caution">
    <text evidence="12">The sequence shown here is derived from an EMBL/GenBank/DDBJ whole genome shotgun (WGS) entry which is preliminary data.</text>
</comment>
<feature type="domain" description="Disease resistance protein winged helix" evidence="9">
    <location>
        <begin position="421"/>
        <end position="494"/>
    </location>
</feature>
<evidence type="ECO:0000256" key="4">
    <source>
        <dbReference type="ARBA" id="ARBA00022821"/>
    </source>
</evidence>
<dbReference type="Pfam" id="PF25019">
    <property type="entry name" value="LRR_R13L1-DRL21"/>
    <property type="match status" value="3"/>
</dbReference>
<evidence type="ECO:0000313" key="12">
    <source>
        <dbReference type="EMBL" id="GMN56463.1"/>
    </source>
</evidence>
<dbReference type="InterPro" id="IPR027417">
    <property type="entry name" value="P-loop_NTPase"/>
</dbReference>
<sequence length="1208" mass="137356">MAELFISPVLQVVVDKLSTPGVQMMGNILGVGVADNIKKLRKTLDMVQFVIEDAEEQLASDAAARIWLSSLKDFAYDALYLLLDFDTRDSRSFCMKNAEKIRFVLSELERVVDKLLLELNTGAYRLPVYKSWARRETSYPVKESEVHGRKQDKENLVNLLLLSDSFEVANHSIQDGGDVPCVIIEGMTAIGKTTLAQLAFNDQKITQHFDVKIWVFVSHHFDPKKILTAVVESVTNDSCSLSNLPALHLAVERLLKDKRYFIVLDDVWTDKKDDWDRLRPLLGGTSAKYGSRILITTQNKRLAVAMNVSPHLRYSLRGLSEDHCWGLFKQLAFEPGDEEEHPTLWLIGQEIVRKCGGVALAAKSLGSLLRPKRDEREWSYIRDHELWNLDEEAESGILPALRLSYSRLPRHLRRCFAFCSIFPQGYSINKEKLIRLWMAEGLIFYDDKDSKRAEDTGRSYFNDLLWMSFFEEEKQSGSGVVIEYKMHDVIYSLARSIAKSEYAILKRDFFSAPRKFVKIRHSSVVCNFNLPTVPDELYEAKGLLTFFLFSEGNFHVDLGKLFSTFQYLFALDLSGSGVTVLEGKSLSRLVHLKFLDLSYTLIRELPREIGNLSHLQSLYLSHCRNLVRLQLTWMRRLKYLNNSGCEALTTMCQERTETDYNPRGDYNIERLSLFVVEKSVDIKLLANFRFRGSLKITRLENVRDANHVREAKLNRMKNLRSLGLFWRDDDHRSSINQDEESVVTKFKERKQTHSPGSSSQQAGPPPDPLVVKDIFCNLVLPEKLQRLVITGYPGVEFPSCGFPIFLNVIHLIGFKNIQHLPLLGHLQYLSSLLLQEMHALRYIEWEFYGKTFLREPFNSLKELTLIDFPNLEEWSSVGVSSTRLGSNVSVAFPKLTKLILSGCPQLIEIPVQLENIKHLELRHCKATLVHSFRGLTSLETLVIEGVNDLFDFPSPFPGNNLHLSSLEIKSCSQLSKLPEEMENLTSLKSLTIRWCEDLFYLPVGLHKLTSLESLEISDCTSLECLPSIGTEGFGNLQTLSIENCNNLKSLPIGLQYLTSLVHLNIIFCSKLSALPQGVEHLSSLRSLIIIACDNLSSLPEGLQNLNTLHSLEIGNCPGIQGLPEWIEKLVSLRSLTISGCENITFLPEGFKCLTALQHLSIHDCPQLLERCRRESREDWPKIAHVPHKHIGQPEQRHQSEAGSSSSSA</sequence>
<evidence type="ECO:0000259" key="8">
    <source>
        <dbReference type="Pfam" id="PF18052"/>
    </source>
</evidence>
<dbReference type="GO" id="GO:0006952">
    <property type="term" value="P:defense response"/>
    <property type="evidence" value="ECO:0007669"/>
    <property type="project" value="UniProtKB-KW"/>
</dbReference>
<dbReference type="AlphaFoldDB" id="A0AA88AK41"/>
<feature type="domain" description="Disease resistance N-terminal" evidence="8">
    <location>
        <begin position="6"/>
        <end position="92"/>
    </location>
</feature>
<keyword evidence="4" id="KW-0611">Plant defense</keyword>
<evidence type="ECO:0000259" key="7">
    <source>
        <dbReference type="Pfam" id="PF00931"/>
    </source>
</evidence>
<dbReference type="PANTHER" id="PTHR36766:SF59">
    <property type="entry name" value="DISEASE RESISTANCE PROTEIN RGA2-LIKE"/>
    <property type="match status" value="1"/>
</dbReference>
<organism evidence="12 13">
    <name type="scientific">Ficus carica</name>
    <name type="common">Common fig</name>
    <dbReference type="NCBI Taxonomy" id="3494"/>
    <lineage>
        <taxon>Eukaryota</taxon>
        <taxon>Viridiplantae</taxon>
        <taxon>Streptophyta</taxon>
        <taxon>Embryophyta</taxon>
        <taxon>Tracheophyta</taxon>
        <taxon>Spermatophyta</taxon>
        <taxon>Magnoliopsida</taxon>
        <taxon>eudicotyledons</taxon>
        <taxon>Gunneridae</taxon>
        <taxon>Pentapetalae</taxon>
        <taxon>rosids</taxon>
        <taxon>fabids</taxon>
        <taxon>Rosales</taxon>
        <taxon>Moraceae</taxon>
        <taxon>Ficeae</taxon>
        <taxon>Ficus</taxon>
    </lineage>
</organism>
<feature type="region of interest" description="Disordered" evidence="6">
    <location>
        <begin position="737"/>
        <end position="766"/>
    </location>
</feature>
<evidence type="ECO:0000256" key="3">
    <source>
        <dbReference type="ARBA" id="ARBA00022741"/>
    </source>
</evidence>
<dbReference type="InterPro" id="IPR041118">
    <property type="entry name" value="Rx_N"/>
</dbReference>
<dbReference type="GO" id="GO:0005524">
    <property type="term" value="F:ATP binding"/>
    <property type="evidence" value="ECO:0007669"/>
    <property type="project" value="UniProtKB-KW"/>
</dbReference>
<dbReference type="InterPro" id="IPR036388">
    <property type="entry name" value="WH-like_DNA-bd_sf"/>
</dbReference>
<dbReference type="Gene3D" id="3.80.10.10">
    <property type="entry name" value="Ribonuclease Inhibitor"/>
    <property type="match status" value="3"/>
</dbReference>
<dbReference type="InterPro" id="IPR055414">
    <property type="entry name" value="LRR_R13L4/SHOC2-like"/>
</dbReference>
<reference evidence="12" key="1">
    <citation type="submission" date="2023-07" db="EMBL/GenBank/DDBJ databases">
        <title>draft genome sequence of fig (Ficus carica).</title>
        <authorList>
            <person name="Takahashi T."/>
            <person name="Nishimura K."/>
        </authorList>
    </citation>
    <scope>NUCLEOTIDE SEQUENCE</scope>
</reference>
<evidence type="ECO:0000256" key="1">
    <source>
        <dbReference type="ARBA" id="ARBA00022614"/>
    </source>
</evidence>
<dbReference type="InterPro" id="IPR056789">
    <property type="entry name" value="LRR_R13L1-DRL21"/>
</dbReference>
<accession>A0AA88AK41</accession>
<feature type="domain" description="R13L1/DRL21-like LRR repeat region" evidence="11">
    <location>
        <begin position="684"/>
        <end position="749"/>
    </location>
</feature>
<dbReference type="SUPFAM" id="SSF52540">
    <property type="entry name" value="P-loop containing nucleoside triphosphate hydrolases"/>
    <property type="match status" value="1"/>
</dbReference>
<dbReference type="Proteomes" id="UP001187192">
    <property type="component" value="Unassembled WGS sequence"/>
</dbReference>
<evidence type="ECO:0000313" key="13">
    <source>
        <dbReference type="Proteomes" id="UP001187192"/>
    </source>
</evidence>